<dbReference type="SUPFAM" id="SSF52540">
    <property type="entry name" value="P-loop containing nucleoside triphosphate hydrolases"/>
    <property type="match status" value="1"/>
</dbReference>
<dbReference type="InterPro" id="IPR015943">
    <property type="entry name" value="WD40/YVTN_repeat-like_dom_sf"/>
</dbReference>
<keyword evidence="2" id="KW-0677">Repeat</keyword>
<evidence type="ECO:0000256" key="1">
    <source>
        <dbReference type="ARBA" id="ARBA00022574"/>
    </source>
</evidence>
<dbReference type="InterPro" id="IPR019775">
    <property type="entry name" value="WD40_repeat_CS"/>
</dbReference>
<feature type="repeat" description="WD" evidence="3">
    <location>
        <begin position="1266"/>
        <end position="1307"/>
    </location>
</feature>
<feature type="domain" description="Nephrocystin 3-like N-terminal" evidence="5">
    <location>
        <begin position="341"/>
        <end position="498"/>
    </location>
</feature>
<evidence type="ECO:0000313" key="6">
    <source>
        <dbReference type="EMBL" id="GCB20789.1"/>
    </source>
</evidence>
<evidence type="ECO:0000256" key="2">
    <source>
        <dbReference type="ARBA" id="ARBA00022737"/>
    </source>
</evidence>
<dbReference type="PROSITE" id="PS50082">
    <property type="entry name" value="WD_REPEATS_2"/>
    <property type="match status" value="4"/>
</dbReference>
<comment type="caution">
    <text evidence="6">The sequence shown here is derived from an EMBL/GenBank/DDBJ whole genome shotgun (WGS) entry which is preliminary data.</text>
</comment>
<organism evidence="6 7">
    <name type="scientific">Aspergillus awamori</name>
    <name type="common">Black koji mold</name>
    <dbReference type="NCBI Taxonomy" id="105351"/>
    <lineage>
        <taxon>Eukaryota</taxon>
        <taxon>Fungi</taxon>
        <taxon>Dikarya</taxon>
        <taxon>Ascomycota</taxon>
        <taxon>Pezizomycotina</taxon>
        <taxon>Eurotiomycetes</taxon>
        <taxon>Eurotiomycetidae</taxon>
        <taxon>Eurotiales</taxon>
        <taxon>Aspergillaceae</taxon>
        <taxon>Aspergillus</taxon>
    </lineage>
</organism>
<dbReference type="EMBL" id="BDHI01000007">
    <property type="protein sequence ID" value="GCB20789.1"/>
    <property type="molecule type" value="Genomic_DNA"/>
</dbReference>
<dbReference type="SUPFAM" id="SSF50978">
    <property type="entry name" value="WD40 repeat-like"/>
    <property type="match status" value="2"/>
</dbReference>
<evidence type="ECO:0000256" key="3">
    <source>
        <dbReference type="PROSITE-ProRule" id="PRU00221"/>
    </source>
</evidence>
<feature type="repeat" description="WD" evidence="3">
    <location>
        <begin position="1100"/>
        <end position="1141"/>
    </location>
</feature>
<dbReference type="Pfam" id="PF24883">
    <property type="entry name" value="NPHP3_N"/>
    <property type="match status" value="1"/>
</dbReference>
<feature type="region of interest" description="Disordered" evidence="4">
    <location>
        <begin position="35"/>
        <end position="67"/>
    </location>
</feature>
<dbReference type="InterPro" id="IPR056884">
    <property type="entry name" value="NPHP3-like_N"/>
</dbReference>
<keyword evidence="7" id="KW-1185">Reference proteome</keyword>
<gene>
    <name evidence="6" type="ORF">AAWM_03674</name>
</gene>
<evidence type="ECO:0000259" key="5">
    <source>
        <dbReference type="Pfam" id="PF24883"/>
    </source>
</evidence>
<dbReference type="Gene3D" id="3.40.50.300">
    <property type="entry name" value="P-loop containing nucleotide triphosphate hydrolases"/>
    <property type="match status" value="1"/>
</dbReference>
<dbReference type="PANTHER" id="PTHR19879">
    <property type="entry name" value="TRANSCRIPTION INITIATION FACTOR TFIID"/>
    <property type="match status" value="1"/>
</dbReference>
<protein>
    <submittedName>
        <fullName evidence="6">Vegetative incompatibility protein HET-E-1</fullName>
    </submittedName>
</protein>
<dbReference type="InterPro" id="IPR036322">
    <property type="entry name" value="WD40_repeat_dom_sf"/>
</dbReference>
<reference evidence="6 7" key="1">
    <citation type="submission" date="2016-09" db="EMBL/GenBank/DDBJ databases">
        <title>Aspergillus awamori IFM 58123T.</title>
        <authorList>
            <person name="Kusuya Y."/>
            <person name="Shimizu M."/>
            <person name="Takahashi H."/>
            <person name="Yaguchi T."/>
        </authorList>
    </citation>
    <scope>NUCLEOTIDE SEQUENCE [LARGE SCALE GENOMIC DNA]</scope>
    <source>
        <strain evidence="6 7">IFM 58123</strain>
    </source>
</reference>
<dbReference type="InterPro" id="IPR001680">
    <property type="entry name" value="WD40_rpt"/>
</dbReference>
<feature type="repeat" description="WD" evidence="3">
    <location>
        <begin position="1058"/>
        <end position="1099"/>
    </location>
</feature>
<feature type="compositionally biased region" description="Low complexity" evidence="4">
    <location>
        <begin position="35"/>
        <end position="47"/>
    </location>
</feature>
<dbReference type="STRING" id="105351.A0A401KNG3"/>
<keyword evidence="1 3" id="KW-0853">WD repeat</keyword>
<dbReference type="PROSITE" id="PS50294">
    <property type="entry name" value="WD_REPEATS_REGION"/>
    <property type="match status" value="3"/>
</dbReference>
<accession>A0A401KNG3</accession>
<dbReference type="CDD" id="cd00200">
    <property type="entry name" value="WD40"/>
    <property type="match status" value="1"/>
</dbReference>
<dbReference type="InterPro" id="IPR027417">
    <property type="entry name" value="P-loop_NTPase"/>
</dbReference>
<dbReference type="Pfam" id="PF00400">
    <property type="entry name" value="WD40"/>
    <property type="match status" value="4"/>
</dbReference>
<sequence length="1509" mass="167503">MGSHKPNHHFGVYRRVKGRIKDYFHTAVDDDESCTTLSAATSAPTPTRDQAIQGEENSPTPNNPGLWEEAFSQLAYNDQVALMSNPTNATDSNEPTSSGLEDVLDKVIETVKTQSEIRKLKSDTRISEGARTILNAALALQSNISALVASDPTGHASSAWAVISLGLTITQNYREQQEVWLQSSGFLSDTISRASLIEARFYQDAGSETKEAMKDALVQTYLNILRYSAEVMRIYRSGTSKKFLKTISEMGNVSLKSIQTSIEDKWAKLKEWVDIERDLNYNIKADTILARVDEVLAELQGIRTEMDLLNLPVAANASFDSYSSKPEPECLAGTRVDLLQTISDWTDDPHGKPLFWLNGMAGTGKSTISRTVARMMRERGILAGSFFFQRNESDRSSSAKLLPTLLSQMVRVLPQLKAGLRDAAGSAKAAIPIQFDKLLSNPLQYVKTSNGQSFSIVVVIDALDECSDTENIQNLLVLLPRLKDIASSVNIKFFLTSRPEVSIQVGFEDVSNDHQYAVLHEINQSVVEHDMALFFDHTLENVRRKRKLDKSWPGEDSINKLVELAVPLFIFAATINRLFLDYRFDPIESLDNILGHQDEQSKLARIYLPVLDKQVEGLMDKQKSQIIRETQVVVGAIVILQDPLAIPPLAELIQLSLTSVQTRVQSLASVLSVPADASQPVNLFHKSFQEFFLDPATKHKNQFWVDEGEVNRKLAFDCIRVMERPRGGLRKNIYDLDRYGFMRQDIDYTILQEKIPSELQYACRYWVHHLRRGGVTLSSEDMIHKFLKQQFLHWLEAMSILGYMPETIRIVNTLQSFLKGQAESSIAGFLRDAKRFLVKNLHNAEKAPLQLYASALNFSPRKSIIKSTFDKERIECISRLSVPGSDWGPILQTIKTDSWQSLPGIAVSPDGVLIATTSDKGEPSLWSLASGSLQPQQVLAPQTGPIKFVAFSPTASSLATCEKDFVRVWSISSGLALLRRTLDVKAKSVAFSPDGTILAVALDERVQVRDSEWLSLLLEFRGYAPIAFSPNGRYLVIQDDYGPLTAYNTESGWVQHTLSTDGSALTSVAFSPDSQYLVSGCMDFTVKLFSVDSGILQHIFEGHTQPVLSVAYSPDGKFIASASADGNMRLWSASSHTLLATLQDRFFGSYTMSITSDSKRLITITHDGIITVWDVSYLLTQDVPITSQEPIKRLMISPDQTFVLSVTDHGITVWDVASLGCHCVIRVESQPNAIAFSPEGSMISSGGENNSALLWNINSGDLLESFRGHAGAVSCTAISSCSALMASGSNDHSIRIWDLSTNLCMHVLSIPGEEPRALAFSQNHELLACISSENTVELWDTASGILQWTLLAADAWPTFSYPSLAFSPDDIFLIGKHLRAMNVWSMLSHTLVYELPGNVEVPYFPHSDDVSFSDGGTHMITKRNLYRITGNEHIGNVSSIVPQNQLELKDGWVEWKGDKVLWIPPEYQPEDMIVTTDDLLIIGNWSGNVIFIQLDTTPGEAAVQRLPQS</sequence>
<proteinExistence type="predicted"/>
<evidence type="ECO:0000313" key="7">
    <source>
        <dbReference type="Proteomes" id="UP000286921"/>
    </source>
</evidence>
<dbReference type="Gene3D" id="2.130.10.10">
    <property type="entry name" value="YVTN repeat-like/Quinoprotein amine dehydrogenase"/>
    <property type="match status" value="3"/>
</dbReference>
<name>A0A401KNG3_ASPAW</name>
<dbReference type="SMART" id="SM00320">
    <property type="entry name" value="WD40"/>
    <property type="match status" value="10"/>
</dbReference>
<dbReference type="PANTHER" id="PTHR19879:SF9">
    <property type="entry name" value="TRANSCRIPTION INITIATION FACTOR TFIID SUBUNIT 5"/>
    <property type="match status" value="1"/>
</dbReference>
<feature type="repeat" description="WD" evidence="3">
    <location>
        <begin position="1233"/>
        <end position="1265"/>
    </location>
</feature>
<dbReference type="Proteomes" id="UP000286921">
    <property type="component" value="Unassembled WGS sequence"/>
</dbReference>
<dbReference type="PROSITE" id="PS00678">
    <property type="entry name" value="WD_REPEATS_1"/>
    <property type="match status" value="2"/>
</dbReference>
<evidence type="ECO:0000256" key="4">
    <source>
        <dbReference type="SAM" id="MobiDB-lite"/>
    </source>
</evidence>